<keyword evidence="1" id="KW-1133">Transmembrane helix</keyword>
<name>A0AB39YRC4_9MICC</name>
<feature type="transmembrane region" description="Helical" evidence="1">
    <location>
        <begin position="122"/>
        <end position="140"/>
    </location>
</feature>
<feature type="transmembrane region" description="Helical" evidence="1">
    <location>
        <begin position="92"/>
        <end position="110"/>
    </location>
</feature>
<sequence length="194" mass="19508">MTLPATPAQTPSASAAGLWKPVLIRATVALLFGAVTIFWASPSVHVLAWAVGLYLLATAGAVWMSRALPVAVPAVMALGGIGALVTQSDAGVALSAMLALLVLGLLEVVHGIRKRDSLARDWLVSGVMSVGTAVLLPFFTSLGAHALLGVTGGGAIISGVLWILSGLTLRHDSKATSDGTAQATAPGASPEAVN</sequence>
<feature type="transmembrane region" description="Helical" evidence="1">
    <location>
        <begin position="46"/>
        <end position="63"/>
    </location>
</feature>
<feature type="transmembrane region" description="Helical" evidence="1">
    <location>
        <begin position="22"/>
        <end position="40"/>
    </location>
</feature>
<protein>
    <submittedName>
        <fullName evidence="2">DUF308 domain-containing protein</fullName>
    </submittedName>
</protein>
<organism evidence="2">
    <name type="scientific">Paenarthrobacter sp. AMU7</name>
    <dbReference type="NCBI Taxonomy" id="3162492"/>
    <lineage>
        <taxon>Bacteria</taxon>
        <taxon>Bacillati</taxon>
        <taxon>Actinomycetota</taxon>
        <taxon>Actinomycetes</taxon>
        <taxon>Micrococcales</taxon>
        <taxon>Micrococcaceae</taxon>
        <taxon>Paenarthrobacter</taxon>
    </lineage>
</organism>
<dbReference type="EMBL" id="CP165735">
    <property type="protein sequence ID" value="XDV71532.1"/>
    <property type="molecule type" value="Genomic_DNA"/>
</dbReference>
<proteinExistence type="predicted"/>
<reference evidence="2" key="1">
    <citation type="submission" date="2024-07" db="EMBL/GenBank/DDBJ databases">
        <authorList>
            <person name="Li J."/>
            <person name="Wei H."/>
            <person name="Ma J."/>
        </authorList>
    </citation>
    <scope>NUCLEOTIDE SEQUENCE</scope>
    <source>
        <strain evidence="2">AMU7</strain>
    </source>
</reference>
<evidence type="ECO:0000256" key="1">
    <source>
        <dbReference type="SAM" id="Phobius"/>
    </source>
</evidence>
<dbReference type="AlphaFoldDB" id="A0AB39YRC4"/>
<evidence type="ECO:0000313" key="2">
    <source>
        <dbReference type="EMBL" id="XDV71532.1"/>
    </source>
</evidence>
<keyword evidence="1" id="KW-0812">Transmembrane</keyword>
<feature type="transmembrane region" description="Helical" evidence="1">
    <location>
        <begin position="146"/>
        <end position="164"/>
    </location>
</feature>
<dbReference type="Pfam" id="PF03729">
    <property type="entry name" value="DUF308"/>
    <property type="match status" value="1"/>
</dbReference>
<dbReference type="InterPro" id="IPR005325">
    <property type="entry name" value="DUF308_memb"/>
</dbReference>
<keyword evidence="1" id="KW-0472">Membrane</keyword>
<accession>A0AB39YRC4</accession>
<gene>
    <name evidence="2" type="ORF">ABQM86_21670</name>
</gene>
<feature type="transmembrane region" description="Helical" evidence="1">
    <location>
        <begin position="70"/>
        <end position="86"/>
    </location>
</feature>
<dbReference type="RefSeq" id="WP_369745555.1">
    <property type="nucleotide sequence ID" value="NZ_CP165735.1"/>
</dbReference>